<dbReference type="AlphaFoldDB" id="A0AAW8MDU9"/>
<accession>A0AAW8MDU9</accession>
<organism evidence="2 3">
    <name type="scientific">Pseudomonas brassicacearum</name>
    <dbReference type="NCBI Taxonomy" id="930166"/>
    <lineage>
        <taxon>Bacteria</taxon>
        <taxon>Pseudomonadati</taxon>
        <taxon>Pseudomonadota</taxon>
        <taxon>Gammaproteobacteria</taxon>
        <taxon>Pseudomonadales</taxon>
        <taxon>Pseudomonadaceae</taxon>
        <taxon>Pseudomonas</taxon>
    </lineage>
</organism>
<dbReference type="Proteomes" id="UP001252613">
    <property type="component" value="Unassembled WGS sequence"/>
</dbReference>
<name>A0AAW8MDU9_9PSED</name>
<proteinExistence type="predicted"/>
<gene>
    <name evidence="2" type="ORF">J2W43_003865</name>
</gene>
<evidence type="ECO:0000313" key="3">
    <source>
        <dbReference type="Proteomes" id="UP001252613"/>
    </source>
</evidence>
<comment type="caution">
    <text evidence="2">The sequence shown here is derived from an EMBL/GenBank/DDBJ whole genome shotgun (WGS) entry which is preliminary data.</text>
</comment>
<protein>
    <submittedName>
        <fullName evidence="2">Uncharacterized protein</fullName>
    </submittedName>
</protein>
<dbReference type="EMBL" id="JAVDVC010000007">
    <property type="protein sequence ID" value="MDR6959865.1"/>
    <property type="molecule type" value="Genomic_DNA"/>
</dbReference>
<sequence>MNQVSGRTTDFMDGPGKKGDVMAEQEPGQAWRL</sequence>
<reference evidence="2" key="1">
    <citation type="submission" date="2023-07" db="EMBL/GenBank/DDBJ databases">
        <title>Sorghum-associated microbial communities from plants grown in Nebraska, USA.</title>
        <authorList>
            <person name="Schachtman D."/>
        </authorList>
    </citation>
    <scope>NUCLEOTIDE SEQUENCE</scope>
    <source>
        <strain evidence="2">3432</strain>
    </source>
</reference>
<evidence type="ECO:0000313" key="2">
    <source>
        <dbReference type="EMBL" id="MDR6959865.1"/>
    </source>
</evidence>
<evidence type="ECO:0000256" key="1">
    <source>
        <dbReference type="SAM" id="MobiDB-lite"/>
    </source>
</evidence>
<feature type="region of interest" description="Disordered" evidence="1">
    <location>
        <begin position="1"/>
        <end position="33"/>
    </location>
</feature>